<dbReference type="STRING" id="128403.WA1_19920"/>
<dbReference type="InterPro" id="IPR047702">
    <property type="entry name" value="VgrG-rel"/>
</dbReference>
<dbReference type="SUPFAM" id="SSF69255">
    <property type="entry name" value="gp5 N-terminal domain-like"/>
    <property type="match status" value="1"/>
</dbReference>
<dbReference type="AlphaFoldDB" id="A0A139XC28"/>
<gene>
    <name evidence="2" type="ORF">WA1_19920</name>
</gene>
<organism evidence="2 3">
    <name type="scientific">Scytonema hofmannii PCC 7110</name>
    <dbReference type="NCBI Taxonomy" id="128403"/>
    <lineage>
        <taxon>Bacteria</taxon>
        <taxon>Bacillati</taxon>
        <taxon>Cyanobacteriota</taxon>
        <taxon>Cyanophyceae</taxon>
        <taxon>Nostocales</taxon>
        <taxon>Scytonemataceae</taxon>
        <taxon>Scytonema</taxon>
    </lineage>
</organism>
<dbReference type="Pfam" id="PF04717">
    <property type="entry name" value="Phage_base_V"/>
    <property type="match status" value="1"/>
</dbReference>
<evidence type="ECO:0000259" key="1">
    <source>
        <dbReference type="Pfam" id="PF04717"/>
    </source>
</evidence>
<accession>A0A139XC28</accession>
<protein>
    <submittedName>
        <fullName evidence="2">Type IV secretion protein Rhs</fullName>
    </submittedName>
</protein>
<feature type="domain" description="Gp5/Type VI secretion system Vgr protein OB-fold" evidence="1">
    <location>
        <begin position="382"/>
        <end position="455"/>
    </location>
</feature>
<sequence length="650" mass="72176">MPTYRALPILEIEGKKNPPTLMEDILHISVEESLHRPGMFTLIIQNDYYPGRNEDKPWRHKNLLQIGKSVKIGFNSSTTESPDFVDENPGQILEGEITAIETNFTNKSQAHFIVRGYDYSHRLHRGRYNRSFVNKTDSDIVKQIARETGIKTGTIDSSGVVHEYLFQENQTNMEFLRERAARIGFELFIQNGKLNFRKPKADKQKLTLKWLTDLHSFRVRVTSAEQVKEVEVRGWDYTQKKPIISKAKTGQVITQTENGKGNTTSNKFKGKPPTPKMILVDQPVFKPKEADTMAQALCDELEGQFIYADAKAEGDTLIRPGRVVNLQEMGQHSGSYYVTETRHTYSDRIYITEFSVRGSRGGDLLSVIAPQTQLQPGQTFLVGIVTDNQDPKGLGRVKVKFPTLTEEHNSNWARIVAPGAGSNRGIYWLPEVNDEVLVCFEHGDIHRPYIIGGVWNGKDPTPRTIADTVVRGKVRLREEKTRYGHKTTFVDEDKGTEKRGYYIQTGTRTGHCLRLNDSEQFIELETIGGHKIRLNDRQRIVEIATSGRQNISLNDMNGDISINARTTINNTAAATISSRAANINLQSSSVNTINTGGTNIMTAGGATTINAGGVITISAGGAIAINASAITLNAGVTTVTGALILHGVPL</sequence>
<dbReference type="SUPFAM" id="SSF69279">
    <property type="entry name" value="Phage tail proteins"/>
    <property type="match status" value="1"/>
</dbReference>
<dbReference type="Proteomes" id="UP000076925">
    <property type="component" value="Unassembled WGS sequence"/>
</dbReference>
<dbReference type="InterPro" id="IPR006531">
    <property type="entry name" value="Gp5/Vgr_OB"/>
</dbReference>
<proteinExistence type="predicted"/>
<evidence type="ECO:0000313" key="3">
    <source>
        <dbReference type="Proteomes" id="UP000076925"/>
    </source>
</evidence>
<dbReference type="Pfam" id="PF05954">
    <property type="entry name" value="Phage_GPD"/>
    <property type="match status" value="1"/>
</dbReference>
<reference evidence="2 3" key="1">
    <citation type="journal article" date="2013" name="Genome Biol. Evol.">
        <title>Genomes of Stigonematalean cyanobacteria (subsection V) and the evolution of oxygenic photosynthesis from prokaryotes to plastids.</title>
        <authorList>
            <person name="Dagan T."/>
            <person name="Roettger M."/>
            <person name="Stucken K."/>
            <person name="Landan G."/>
            <person name="Koch R."/>
            <person name="Major P."/>
            <person name="Gould S.B."/>
            <person name="Goremykin V.V."/>
            <person name="Rippka R."/>
            <person name="Tandeau de Marsac N."/>
            <person name="Gugger M."/>
            <person name="Lockhart P.J."/>
            <person name="Allen J.F."/>
            <person name="Brune I."/>
            <person name="Maus I."/>
            <person name="Puhler A."/>
            <person name="Martin W.F."/>
        </authorList>
    </citation>
    <scope>NUCLEOTIDE SEQUENCE [LARGE SCALE GENOMIC DNA]</scope>
    <source>
        <strain evidence="2 3">PCC 7110</strain>
    </source>
</reference>
<dbReference type="EMBL" id="ANNX02000020">
    <property type="protein sequence ID" value="KYC42250.1"/>
    <property type="molecule type" value="Genomic_DNA"/>
</dbReference>
<dbReference type="Gene3D" id="2.40.50.230">
    <property type="entry name" value="Gp5 N-terminal domain"/>
    <property type="match status" value="1"/>
</dbReference>
<keyword evidence="3" id="KW-1185">Reference proteome</keyword>
<dbReference type="InterPro" id="IPR037026">
    <property type="entry name" value="Vgr_OB-fold_dom_sf"/>
</dbReference>
<comment type="caution">
    <text evidence="2">The sequence shown here is derived from an EMBL/GenBank/DDBJ whole genome shotgun (WGS) entry which is preliminary data.</text>
</comment>
<dbReference type="NCBIfam" id="NF033848">
    <property type="entry name" value="VgrG_rel"/>
    <property type="match status" value="1"/>
</dbReference>
<dbReference type="RefSeq" id="WP_017741800.1">
    <property type="nucleotide sequence ID" value="NZ_KQ976354.1"/>
</dbReference>
<dbReference type="OrthoDB" id="9762420at2"/>
<evidence type="ECO:0000313" key="2">
    <source>
        <dbReference type="EMBL" id="KYC42250.1"/>
    </source>
</evidence>
<name>A0A139XC28_9CYAN</name>